<dbReference type="EMBL" id="GBRH01210030">
    <property type="protein sequence ID" value="JAD87865.1"/>
    <property type="molecule type" value="Transcribed_RNA"/>
</dbReference>
<name>A0A0A9DQD0_ARUDO</name>
<accession>A0A0A9DQD0</accession>
<reference evidence="1" key="1">
    <citation type="submission" date="2014-09" db="EMBL/GenBank/DDBJ databases">
        <authorList>
            <person name="Magalhaes I.L.F."/>
            <person name="Oliveira U."/>
            <person name="Santos F.R."/>
            <person name="Vidigal T.H.D.A."/>
            <person name="Brescovit A.D."/>
            <person name="Santos A.J."/>
        </authorList>
    </citation>
    <scope>NUCLEOTIDE SEQUENCE</scope>
    <source>
        <tissue evidence="1">Shoot tissue taken approximately 20 cm above the soil surface</tissue>
    </source>
</reference>
<proteinExistence type="predicted"/>
<organism evidence="1">
    <name type="scientific">Arundo donax</name>
    <name type="common">Giant reed</name>
    <name type="synonym">Donax arundinaceus</name>
    <dbReference type="NCBI Taxonomy" id="35708"/>
    <lineage>
        <taxon>Eukaryota</taxon>
        <taxon>Viridiplantae</taxon>
        <taxon>Streptophyta</taxon>
        <taxon>Embryophyta</taxon>
        <taxon>Tracheophyta</taxon>
        <taxon>Spermatophyta</taxon>
        <taxon>Magnoliopsida</taxon>
        <taxon>Liliopsida</taxon>
        <taxon>Poales</taxon>
        <taxon>Poaceae</taxon>
        <taxon>PACMAD clade</taxon>
        <taxon>Arundinoideae</taxon>
        <taxon>Arundineae</taxon>
        <taxon>Arundo</taxon>
    </lineage>
</organism>
<protein>
    <submittedName>
        <fullName evidence="1">CHR901</fullName>
    </submittedName>
</protein>
<reference evidence="1" key="2">
    <citation type="journal article" date="2015" name="Data Brief">
        <title>Shoot transcriptome of the giant reed, Arundo donax.</title>
        <authorList>
            <person name="Barrero R.A."/>
            <person name="Guerrero F.D."/>
            <person name="Moolhuijzen P."/>
            <person name="Goolsby J.A."/>
            <person name="Tidwell J."/>
            <person name="Bellgard S.E."/>
            <person name="Bellgard M.I."/>
        </authorList>
    </citation>
    <scope>NUCLEOTIDE SEQUENCE</scope>
    <source>
        <tissue evidence="1">Shoot tissue taken approximately 20 cm above the soil surface</tissue>
    </source>
</reference>
<evidence type="ECO:0000313" key="1">
    <source>
        <dbReference type="EMBL" id="JAD87865.1"/>
    </source>
</evidence>
<dbReference type="AlphaFoldDB" id="A0A0A9DQD0"/>
<sequence length="21" mass="2668">MQNLYLDWMRLLLRFKGLEDL</sequence>